<evidence type="ECO:0000313" key="1">
    <source>
        <dbReference type="EMBL" id="GAI86311.1"/>
    </source>
</evidence>
<dbReference type="AlphaFoldDB" id="X1T4I6"/>
<proteinExistence type="predicted"/>
<feature type="non-terminal residue" evidence="1">
    <location>
        <position position="1"/>
    </location>
</feature>
<protein>
    <submittedName>
        <fullName evidence="1">Uncharacterized protein</fullName>
    </submittedName>
</protein>
<gene>
    <name evidence="1" type="ORF">S12H4_12799</name>
</gene>
<dbReference type="EMBL" id="BARW01006105">
    <property type="protein sequence ID" value="GAI86311.1"/>
    <property type="molecule type" value="Genomic_DNA"/>
</dbReference>
<name>X1T4I6_9ZZZZ</name>
<reference evidence="1" key="1">
    <citation type="journal article" date="2014" name="Front. Microbiol.">
        <title>High frequency of phylogenetically diverse reductive dehalogenase-homologous genes in deep subseafloor sedimentary metagenomes.</title>
        <authorList>
            <person name="Kawai M."/>
            <person name="Futagami T."/>
            <person name="Toyoda A."/>
            <person name="Takaki Y."/>
            <person name="Nishi S."/>
            <person name="Hori S."/>
            <person name="Arai W."/>
            <person name="Tsubouchi T."/>
            <person name="Morono Y."/>
            <person name="Uchiyama I."/>
            <person name="Ito T."/>
            <person name="Fujiyama A."/>
            <person name="Inagaki F."/>
            <person name="Takami H."/>
        </authorList>
    </citation>
    <scope>NUCLEOTIDE SEQUENCE</scope>
    <source>
        <strain evidence="1">Expedition CK06-06</strain>
    </source>
</reference>
<comment type="caution">
    <text evidence="1">The sequence shown here is derived from an EMBL/GenBank/DDBJ whole genome shotgun (WGS) entry which is preliminary data.</text>
</comment>
<organism evidence="1">
    <name type="scientific">marine sediment metagenome</name>
    <dbReference type="NCBI Taxonomy" id="412755"/>
    <lineage>
        <taxon>unclassified sequences</taxon>
        <taxon>metagenomes</taxon>
        <taxon>ecological metagenomes</taxon>
    </lineage>
</organism>
<accession>X1T4I6</accession>
<sequence length="337" mass="38962">HEIFQQKITNWNKKFRWLNPYNMQSRGEFMNQGEVMIAIMKNTPIILDGKESNMWEAMNKDGTINDQASLPEGSKFKAMDNLVFAMKSRIDEGVRTLHGNYDFENAPLYGKRTVFGRALMQFRTWAFMGFYDRFGKTTYSEIAGFEKKGRYLSYGALFKEFGAIQGTIELAKNLARKLVFSNTKFDDILGEDFTETDAANLRKNLQEIILYFTITGIGLLLRAMTAGKDDEEEHDPALMYLATFWINQMGRLKTDILFYTSPMEFEKLQRQALPVFNLVLDSGKLLNHGFRLLVGQTTDFYDTGIYAHQRKSTRYIKNIIPLINQLNKLESVAKQVR</sequence>